<dbReference type="PANTHER" id="PTHR19446">
    <property type="entry name" value="REVERSE TRANSCRIPTASES"/>
    <property type="match status" value="1"/>
</dbReference>
<proteinExistence type="predicted"/>
<feature type="compositionally biased region" description="Gly residues" evidence="1">
    <location>
        <begin position="1"/>
        <end position="27"/>
    </location>
</feature>
<dbReference type="Proteomes" id="UP000265515">
    <property type="component" value="Unassembled WGS sequence"/>
</dbReference>
<sequence length="592" mass="63964">MCSGMLGGGGRDVGGGQGEMGDPNGGREGWRAQRDVQRDGGRRRTRGGEVGRGGHEVSAGRGEVGAYSGMCSGMLGGGGRKVGGGQREMGDPNGGREGWRAQRDVQRDGGRRRMRGGGKARGDGRSQWRKGGGRRLTGGRQRQSRDGGCAGRGTEPRAEVSGGGEVAEAERKEREDISKGCGWEVGGGGGEIGDPNGGRELNGGGEEMAGGVREVAEVERRWWEEEDGRWRRWRGDGGRRRAGGGEREVAEAERRWWEEISGGGGRRGDGGRRYPEERRWRGKADGGGRRRRGGGPRWAKVGGGRAEVGGGRAEVGGGRTEVGGGRAEMVELRHPFDETAPTASMATGMLDYARLYYEDILTTRRPQDNIHTDLTEVSSLWEDTQGRLPLSAKLDLDRPLTFEETTQTLKSMAKGKAPGIDGLTVEFYSKCWGAVGPPLVELYNEVLMGGRLGKKMAHGVISVLFKKGDKAEVRNWRPISLLNVSYKILAKTLARRLGRYLPGLVEKDQGAFVQGRSIFNNIATAIEVLEVVQSENLDTAVLPLDLETIYDKVGWTFVMTTLKHMGFGCGFCNRGHLDGTPFSGSFLLEAKC</sequence>
<feature type="compositionally biased region" description="Gly residues" evidence="1">
    <location>
        <begin position="301"/>
        <end position="311"/>
    </location>
</feature>
<evidence type="ECO:0000313" key="4">
    <source>
        <dbReference type="Proteomes" id="UP000265515"/>
    </source>
</evidence>
<dbReference type="Pfam" id="PF00078">
    <property type="entry name" value="RVT_1"/>
    <property type="match status" value="1"/>
</dbReference>
<dbReference type="Gramene" id="GBG66296">
    <property type="protein sequence ID" value="GBG66296"/>
    <property type="gene ID" value="CBR_g58787"/>
</dbReference>
<name>A0A388K8F8_CHABU</name>
<evidence type="ECO:0000313" key="3">
    <source>
        <dbReference type="EMBL" id="GBG66296.1"/>
    </source>
</evidence>
<accession>A0A388K8F8</accession>
<feature type="compositionally biased region" description="Basic and acidic residues" evidence="1">
    <location>
        <begin position="28"/>
        <end position="55"/>
    </location>
</feature>
<dbReference type="EMBL" id="BFEA01000072">
    <property type="protein sequence ID" value="GBG66296.1"/>
    <property type="molecule type" value="Genomic_DNA"/>
</dbReference>
<evidence type="ECO:0000259" key="2">
    <source>
        <dbReference type="Pfam" id="PF00078"/>
    </source>
</evidence>
<organism evidence="3 4">
    <name type="scientific">Chara braunii</name>
    <name type="common">Braun's stonewort</name>
    <dbReference type="NCBI Taxonomy" id="69332"/>
    <lineage>
        <taxon>Eukaryota</taxon>
        <taxon>Viridiplantae</taxon>
        <taxon>Streptophyta</taxon>
        <taxon>Charophyceae</taxon>
        <taxon>Charales</taxon>
        <taxon>Characeae</taxon>
        <taxon>Chara</taxon>
    </lineage>
</organism>
<dbReference type="SUPFAM" id="SSF56672">
    <property type="entry name" value="DNA/RNA polymerases"/>
    <property type="match status" value="1"/>
</dbReference>
<feature type="region of interest" description="Disordered" evidence="1">
    <location>
        <begin position="260"/>
        <end position="311"/>
    </location>
</feature>
<evidence type="ECO:0000256" key="1">
    <source>
        <dbReference type="SAM" id="MobiDB-lite"/>
    </source>
</evidence>
<protein>
    <recommendedName>
        <fullName evidence="2">Reverse transcriptase domain-containing protein</fullName>
    </recommendedName>
</protein>
<comment type="caution">
    <text evidence="3">The sequence shown here is derived from an EMBL/GenBank/DDBJ whole genome shotgun (WGS) entry which is preliminary data.</text>
</comment>
<feature type="compositionally biased region" description="Basic and acidic residues" evidence="1">
    <location>
        <begin position="97"/>
        <end position="111"/>
    </location>
</feature>
<dbReference type="InterPro" id="IPR043502">
    <property type="entry name" value="DNA/RNA_pol_sf"/>
</dbReference>
<reference evidence="3 4" key="1">
    <citation type="journal article" date="2018" name="Cell">
        <title>The Chara Genome: Secondary Complexity and Implications for Plant Terrestrialization.</title>
        <authorList>
            <person name="Nishiyama T."/>
            <person name="Sakayama H."/>
            <person name="Vries J.D."/>
            <person name="Buschmann H."/>
            <person name="Saint-Marcoux D."/>
            <person name="Ullrich K.K."/>
            <person name="Haas F.B."/>
            <person name="Vanderstraeten L."/>
            <person name="Becker D."/>
            <person name="Lang D."/>
            <person name="Vosolsobe S."/>
            <person name="Rombauts S."/>
            <person name="Wilhelmsson P.K.I."/>
            <person name="Janitza P."/>
            <person name="Kern R."/>
            <person name="Heyl A."/>
            <person name="Rumpler F."/>
            <person name="Villalobos L.I.A.C."/>
            <person name="Clay J.M."/>
            <person name="Skokan R."/>
            <person name="Toyoda A."/>
            <person name="Suzuki Y."/>
            <person name="Kagoshima H."/>
            <person name="Schijlen E."/>
            <person name="Tajeshwar N."/>
            <person name="Catarino B."/>
            <person name="Hetherington A.J."/>
            <person name="Saltykova A."/>
            <person name="Bonnot C."/>
            <person name="Breuninger H."/>
            <person name="Symeonidi A."/>
            <person name="Radhakrishnan G.V."/>
            <person name="Van Nieuwerburgh F."/>
            <person name="Deforce D."/>
            <person name="Chang C."/>
            <person name="Karol K.G."/>
            <person name="Hedrich R."/>
            <person name="Ulvskov P."/>
            <person name="Glockner G."/>
            <person name="Delwiche C.F."/>
            <person name="Petrasek J."/>
            <person name="Van de Peer Y."/>
            <person name="Friml J."/>
            <person name="Beilby M."/>
            <person name="Dolan L."/>
            <person name="Kohara Y."/>
            <person name="Sugano S."/>
            <person name="Fujiyama A."/>
            <person name="Delaux P.-M."/>
            <person name="Quint M."/>
            <person name="TheiBen G."/>
            <person name="Hagemann M."/>
            <person name="Harholt J."/>
            <person name="Dunand C."/>
            <person name="Zachgo S."/>
            <person name="Langdale J."/>
            <person name="Maumus F."/>
            <person name="Straeten D.V.D."/>
            <person name="Gould S.B."/>
            <person name="Rensing S.A."/>
        </authorList>
    </citation>
    <scope>NUCLEOTIDE SEQUENCE [LARGE SCALE GENOMIC DNA]</scope>
    <source>
        <strain evidence="3 4">S276</strain>
    </source>
</reference>
<feature type="compositionally biased region" description="Gly residues" evidence="1">
    <location>
        <begin position="74"/>
        <end position="96"/>
    </location>
</feature>
<feature type="compositionally biased region" description="Gly residues" evidence="1">
    <location>
        <begin position="183"/>
        <end position="208"/>
    </location>
</feature>
<gene>
    <name evidence="3" type="ORF">CBR_g58787</name>
</gene>
<keyword evidence="4" id="KW-1185">Reference proteome</keyword>
<dbReference type="AlphaFoldDB" id="A0A388K8F8"/>
<dbReference type="InterPro" id="IPR000477">
    <property type="entry name" value="RT_dom"/>
</dbReference>
<feature type="compositionally biased region" description="Basic and acidic residues" evidence="1">
    <location>
        <begin position="266"/>
        <end position="288"/>
    </location>
</feature>
<feature type="region of interest" description="Disordered" evidence="1">
    <location>
        <begin position="1"/>
        <end position="212"/>
    </location>
</feature>
<dbReference type="STRING" id="69332.A0A388K8F8"/>
<feature type="compositionally biased region" description="Basic and acidic residues" evidence="1">
    <location>
        <begin position="168"/>
        <end position="178"/>
    </location>
</feature>
<feature type="domain" description="Reverse transcriptase" evidence="2">
    <location>
        <begin position="469"/>
        <end position="568"/>
    </location>
</feature>
<dbReference type="OrthoDB" id="1934719at2759"/>